<dbReference type="EMBL" id="KI913957">
    <property type="protein sequence ID" value="ETW05264.1"/>
    <property type="molecule type" value="Genomic_DNA"/>
</dbReference>
<evidence type="ECO:0000256" key="1">
    <source>
        <dbReference type="SAM" id="Coils"/>
    </source>
</evidence>
<evidence type="ECO:0008006" key="3">
    <source>
        <dbReference type="Google" id="ProtNLM"/>
    </source>
</evidence>
<dbReference type="eggNOG" id="ENOG502SW5Z">
    <property type="taxonomic scope" value="Eukaryota"/>
</dbReference>
<reference evidence="2" key="1">
    <citation type="submission" date="2013-12" db="EMBL/GenBank/DDBJ databases">
        <title>The Genome Sequence of Aphanomyces invadans NJM9701.</title>
        <authorList>
            <consortium name="The Broad Institute Genomics Platform"/>
            <person name="Russ C."/>
            <person name="Tyler B."/>
            <person name="van West P."/>
            <person name="Dieguez-Uribeondo J."/>
            <person name="Young S.K."/>
            <person name="Zeng Q."/>
            <person name="Gargeya S."/>
            <person name="Fitzgerald M."/>
            <person name="Abouelleil A."/>
            <person name="Alvarado L."/>
            <person name="Chapman S.B."/>
            <person name="Gainer-Dewar J."/>
            <person name="Goldberg J."/>
            <person name="Griggs A."/>
            <person name="Gujja S."/>
            <person name="Hansen M."/>
            <person name="Howarth C."/>
            <person name="Imamovic A."/>
            <person name="Ireland A."/>
            <person name="Larimer J."/>
            <person name="McCowan C."/>
            <person name="Murphy C."/>
            <person name="Pearson M."/>
            <person name="Poon T.W."/>
            <person name="Priest M."/>
            <person name="Roberts A."/>
            <person name="Saif S."/>
            <person name="Shea T."/>
            <person name="Sykes S."/>
            <person name="Wortman J."/>
            <person name="Nusbaum C."/>
            <person name="Birren B."/>
        </authorList>
    </citation>
    <scope>NUCLEOTIDE SEQUENCE [LARGE SCALE GENOMIC DNA]</scope>
    <source>
        <strain evidence="2">NJM9701</strain>
    </source>
</reference>
<dbReference type="AlphaFoldDB" id="A0A024UG58"/>
<sequence>MVEGGDLWDEFLCLDDVGLLYHGSGTSLLEQDVLGAAIDIIDSPPRKLKRRRFNVAKEELTALRQTLVDLTRQLEALTESRSKVSAPSHHISIWAAAARHERVEARRASDENAALRSAVEERAASIEHLRRIVFKKTSQLTDHPITNDLWRTYHLPAATGRRLAAIHAIADLQRRRHVEIFMQAGVLAQDDDLYQAKPITLPDFRPGLQVINHVNLPIPYHTATSACWESLAGSWRPSSRSRAQETLEHIDDDTVYDRFTDHLQAEPQLDTTDVPTAVSNTIRKRFHGPDKDVVICRTVLVDAAHPVDDSGAAPNLVDDMAGWIVTRPHPDAPATSCRFTSLFQVPLEAHGVQNAPRTRYDMDAILAVIKNMSFVSTPTAASPTMHIDTQSMDLTTISTPIPSMGTFLGRGKAFEQAIKASLNAAIAALLPAPSASQPAATTARRPVEAVV</sequence>
<feature type="coiled-coil region" evidence="1">
    <location>
        <begin position="53"/>
        <end position="80"/>
    </location>
</feature>
<dbReference type="GeneID" id="20081278"/>
<accession>A0A024UG58</accession>
<organism evidence="2">
    <name type="scientific">Aphanomyces invadans</name>
    <dbReference type="NCBI Taxonomy" id="157072"/>
    <lineage>
        <taxon>Eukaryota</taxon>
        <taxon>Sar</taxon>
        <taxon>Stramenopiles</taxon>
        <taxon>Oomycota</taxon>
        <taxon>Saprolegniomycetes</taxon>
        <taxon>Saprolegniales</taxon>
        <taxon>Verrucalvaceae</taxon>
        <taxon>Aphanomyces</taxon>
    </lineage>
</organism>
<dbReference type="RefSeq" id="XP_008866702.1">
    <property type="nucleotide sequence ID" value="XM_008868480.1"/>
</dbReference>
<gene>
    <name evidence="2" type="ORF">H310_04228</name>
</gene>
<evidence type="ECO:0000313" key="2">
    <source>
        <dbReference type="EMBL" id="ETW05264.1"/>
    </source>
</evidence>
<proteinExistence type="predicted"/>
<protein>
    <recommendedName>
        <fullName evidence="3">START domain-containing protein</fullName>
    </recommendedName>
</protein>
<dbReference type="VEuPathDB" id="FungiDB:H310_04228"/>
<dbReference type="OrthoDB" id="65089at2759"/>
<keyword evidence="1" id="KW-0175">Coiled coil</keyword>
<name>A0A024UG58_9STRA</name>